<dbReference type="HOGENOM" id="CLU_017779_2_0_11"/>
<dbReference type="Gene3D" id="3.30.43.10">
    <property type="entry name" value="Uridine Diphospho-n-acetylenolpyruvylglucosamine Reductase, domain 2"/>
    <property type="match status" value="1"/>
</dbReference>
<feature type="binding site" evidence="6">
    <location>
        <position position="417"/>
    </location>
    <ligand>
        <name>substrate</name>
    </ligand>
</feature>
<dbReference type="Pfam" id="PF01565">
    <property type="entry name" value="FAD_binding_4"/>
    <property type="match status" value="1"/>
</dbReference>
<dbReference type="SUPFAM" id="SSF55103">
    <property type="entry name" value="FAD-linked oxidases, C-terminal domain"/>
    <property type="match status" value="1"/>
</dbReference>
<evidence type="ECO:0000256" key="5">
    <source>
        <dbReference type="PIRSR" id="PIRSR625650-1"/>
    </source>
</evidence>
<dbReference type="InterPro" id="IPR016171">
    <property type="entry name" value="Vanillyl_alc_oxidase_C-sub2"/>
</dbReference>
<dbReference type="OrthoDB" id="9811557at2"/>
<dbReference type="InterPro" id="IPR016167">
    <property type="entry name" value="FAD-bd_PCMH_sub1"/>
</dbReference>
<dbReference type="Pfam" id="PF02913">
    <property type="entry name" value="FAD-oxidase_C"/>
    <property type="match status" value="1"/>
</dbReference>
<dbReference type="PROSITE" id="PS51387">
    <property type="entry name" value="FAD_PCMH"/>
    <property type="match status" value="1"/>
</dbReference>
<dbReference type="InterPro" id="IPR016166">
    <property type="entry name" value="FAD-bd_PCMH"/>
</dbReference>
<evidence type="ECO:0000259" key="10">
    <source>
        <dbReference type="PROSITE" id="PS51387"/>
    </source>
</evidence>
<dbReference type="InterPro" id="IPR025650">
    <property type="entry name" value="Alkyl-DHAP_Synthase"/>
</dbReference>
<gene>
    <name evidence="11" type="ordered locus">Intca_0985</name>
</gene>
<dbReference type="STRING" id="710696.Intca_0985"/>
<proteinExistence type="inferred from homology"/>
<dbReference type="Gene3D" id="3.30.70.3450">
    <property type="match status" value="1"/>
</dbReference>
<evidence type="ECO:0000256" key="1">
    <source>
        <dbReference type="ARBA" id="ARBA00008000"/>
    </source>
</evidence>
<keyword evidence="2" id="KW-0285">Flavoprotein</keyword>
<accession>E6SCV4</accession>
<feature type="active site" description="Proton donor/acceptor" evidence="5">
    <location>
        <position position="478"/>
    </location>
</feature>
<comment type="cofactor">
    <cofactor evidence="7">
        <name>FAD</name>
        <dbReference type="ChEBI" id="CHEBI:57692"/>
    </cofactor>
</comment>
<keyword evidence="12" id="KW-1185">Reference proteome</keyword>
<feature type="region of interest" description="Disordered" evidence="9">
    <location>
        <begin position="555"/>
        <end position="579"/>
    </location>
</feature>
<feature type="binding site" evidence="7">
    <location>
        <begin position="137"/>
        <end position="143"/>
    </location>
    <ligand>
        <name>FAD</name>
        <dbReference type="ChEBI" id="CHEBI:57692"/>
    </ligand>
</feature>
<dbReference type="EC" id="2.5.1.26" evidence="11"/>
<organism evidence="11 12">
    <name type="scientific">Intrasporangium calvum (strain ATCC 23552 / DSM 43043 / JCM 3097 / NBRC 12989 / NCIMB 10167 / NRRL B-3866 / 7 KIP)</name>
    <dbReference type="NCBI Taxonomy" id="710696"/>
    <lineage>
        <taxon>Bacteria</taxon>
        <taxon>Bacillati</taxon>
        <taxon>Actinomycetota</taxon>
        <taxon>Actinomycetes</taxon>
        <taxon>Micrococcales</taxon>
        <taxon>Intrasporangiaceae</taxon>
        <taxon>Intrasporangium</taxon>
    </lineage>
</organism>
<dbReference type="GO" id="GO:0008610">
    <property type="term" value="P:lipid biosynthetic process"/>
    <property type="evidence" value="ECO:0007669"/>
    <property type="project" value="InterPro"/>
</dbReference>
<evidence type="ECO:0000256" key="6">
    <source>
        <dbReference type="PIRSR" id="PIRSR625650-2"/>
    </source>
</evidence>
<dbReference type="InterPro" id="IPR036318">
    <property type="entry name" value="FAD-bd_PCMH-like_sf"/>
</dbReference>
<dbReference type="GO" id="GO:0071949">
    <property type="term" value="F:FAD binding"/>
    <property type="evidence" value="ECO:0007669"/>
    <property type="project" value="InterPro"/>
</dbReference>
<dbReference type="EMBL" id="CP002343">
    <property type="protein sequence ID" value="ADU47509.1"/>
    <property type="molecule type" value="Genomic_DNA"/>
</dbReference>
<evidence type="ECO:0000313" key="11">
    <source>
        <dbReference type="EMBL" id="ADU47509.1"/>
    </source>
</evidence>
<dbReference type="Gene3D" id="1.10.45.10">
    <property type="entry name" value="Vanillyl-alcohol Oxidase, Chain A, domain 4"/>
    <property type="match status" value="1"/>
</dbReference>
<dbReference type="Gene3D" id="3.30.465.10">
    <property type="match status" value="1"/>
</dbReference>
<dbReference type="InterPro" id="IPR004113">
    <property type="entry name" value="FAD-bd_oxidored_4_C"/>
</dbReference>
<dbReference type="InterPro" id="IPR016164">
    <property type="entry name" value="FAD-linked_Oxase-like_C"/>
</dbReference>
<evidence type="ECO:0000256" key="8">
    <source>
        <dbReference type="PIRSR" id="PIRSR625650-4"/>
    </source>
</evidence>
<evidence type="ECO:0000256" key="2">
    <source>
        <dbReference type="ARBA" id="ARBA00022630"/>
    </source>
</evidence>
<dbReference type="InterPro" id="IPR006094">
    <property type="entry name" value="Oxid_FAD_bind_N"/>
</dbReference>
<feature type="binding site" evidence="7">
    <location>
        <begin position="277"/>
        <end position="283"/>
    </location>
    <ligand>
        <name>FAD</name>
        <dbReference type="ChEBI" id="CHEBI:57692"/>
    </ligand>
</feature>
<keyword evidence="4" id="KW-0560">Oxidoreductase</keyword>
<dbReference type="eggNOG" id="COG0277">
    <property type="taxonomic scope" value="Bacteria"/>
</dbReference>
<feature type="site" description="Important for enzyme activity" evidence="8">
    <location>
        <position position="331"/>
    </location>
</feature>
<sequence length="579" mass="61238">MNDLVTHSIPRSVWHGWGDPAERPALGDEAWTELAARIGVDRSDVAPPVPIDEVRLRPSRLGEAPLAALAGAVGPEHVHTDRRWRIEHAGGKSYPDLYRLRTGDASQAPDAVVVPGSAAQVGEVLRVCEEHGVAVVPFGGGTSVVGGVGAVSDGASGPGRQRAVVTLDLRRLTRVVKVDPKSRLATLEAGLRGPEIEQSLHPHGLTLGHYPQSHQEATVGGYVATRSAGQASTGYGRVDDLVVGARVVTPRGELVLGGRAPASAAGPRLLDVVVGSEGTLGVITEATVRVAPLPTVKRHGAWFFPSFAVAATALRTLVQSVGHGGMPDVCRLSDEDETRVNLTLAGAMGQRLLRYTDLRGTSTPALLVLVWEGTDRSEVRHRRTAAGRVLSRCGGRRLPAQVSRAWERTRFSGPYLRDELMDRRVLADTLETATTWDNLPRLHTAARAAISGALEVEGRRAVVMCHVSHVYAAGASLYYTFLTAAAEDPLAQWRSVKTAASDTIIRAGGTITHHHAVGTDHRAHLAAEIGPLGVGILRALKEQLDPAGILNPGKLIPDLPPGPPGEETAPTAQHARAGA</sequence>
<feature type="domain" description="FAD-binding PCMH-type" evidence="10">
    <location>
        <begin position="105"/>
        <end position="293"/>
    </location>
</feature>
<dbReference type="PANTHER" id="PTHR46568">
    <property type="entry name" value="ALKYLDIHYDROXYACETONEPHOSPHATE SYNTHASE, PEROXISOMAL"/>
    <property type="match status" value="1"/>
</dbReference>
<dbReference type="Gene3D" id="3.30.300.330">
    <property type="match status" value="1"/>
</dbReference>
<dbReference type="SUPFAM" id="SSF56176">
    <property type="entry name" value="FAD-binding/transporter-associated domain-like"/>
    <property type="match status" value="1"/>
</dbReference>
<comment type="similarity">
    <text evidence="1">Belongs to the FAD-binding oxidoreductase/transferase type 4 family.</text>
</comment>
<dbReference type="InterPro" id="IPR016169">
    <property type="entry name" value="FAD-bd_PCMH_sub2"/>
</dbReference>
<protein>
    <submittedName>
        <fullName evidence="11">Alkylglycerone-phosphate synthase</fullName>
        <ecNumber evidence="11">2.5.1.26</ecNumber>
    </submittedName>
</protein>
<dbReference type="RefSeq" id="WP_013491827.1">
    <property type="nucleotide sequence ID" value="NC_014830.1"/>
</dbReference>
<evidence type="ECO:0000256" key="9">
    <source>
        <dbReference type="SAM" id="MobiDB-lite"/>
    </source>
</evidence>
<evidence type="ECO:0000256" key="3">
    <source>
        <dbReference type="ARBA" id="ARBA00022827"/>
    </source>
</evidence>
<name>E6SCV4_INTC7</name>
<keyword evidence="3 7" id="KW-0274">FAD</keyword>
<dbReference type="GO" id="GO:0008609">
    <property type="term" value="F:alkylglycerone-phosphate synthase activity"/>
    <property type="evidence" value="ECO:0007669"/>
    <property type="project" value="UniProtKB-EC"/>
</dbReference>
<keyword evidence="11" id="KW-0808">Transferase</keyword>
<evidence type="ECO:0000256" key="4">
    <source>
        <dbReference type="ARBA" id="ARBA00023002"/>
    </source>
</evidence>
<evidence type="ECO:0000256" key="7">
    <source>
        <dbReference type="PIRSR" id="PIRSR625650-3"/>
    </source>
</evidence>
<dbReference type="AlphaFoldDB" id="E6SCV4"/>
<dbReference type="Proteomes" id="UP000008914">
    <property type="component" value="Chromosome"/>
</dbReference>
<dbReference type="KEGG" id="ica:Intca_0985"/>
<evidence type="ECO:0000313" key="12">
    <source>
        <dbReference type="Proteomes" id="UP000008914"/>
    </source>
</evidence>
<dbReference type="PANTHER" id="PTHR46568:SF1">
    <property type="entry name" value="ALKYLDIHYDROXYACETONEPHOSPHATE SYNTHASE, PEROXISOMAL"/>
    <property type="match status" value="1"/>
</dbReference>
<dbReference type="GO" id="GO:0016491">
    <property type="term" value="F:oxidoreductase activity"/>
    <property type="evidence" value="ECO:0007669"/>
    <property type="project" value="UniProtKB-KW"/>
</dbReference>
<reference evidence="11 12" key="1">
    <citation type="journal article" date="2010" name="Stand. Genomic Sci.">
        <title>Complete genome sequence of Intrasporangium calvum type strain (7 KIP).</title>
        <authorList>
            <person name="Del Rio T.G."/>
            <person name="Chertkov O."/>
            <person name="Yasawong M."/>
            <person name="Lucas S."/>
            <person name="Deshpande S."/>
            <person name="Cheng J.F."/>
            <person name="Detter C."/>
            <person name="Tapia R."/>
            <person name="Han C."/>
            <person name="Goodwin L."/>
            <person name="Pitluck S."/>
            <person name="Liolios K."/>
            <person name="Ivanova N."/>
            <person name="Mavromatis K."/>
            <person name="Pati A."/>
            <person name="Chen A."/>
            <person name="Palaniappan K."/>
            <person name="Land M."/>
            <person name="Hauser L."/>
            <person name="Chang Y.J."/>
            <person name="Jeffries C.D."/>
            <person name="Rohde M."/>
            <person name="Pukall R."/>
            <person name="Sikorski J."/>
            <person name="Goker M."/>
            <person name="Woyke T."/>
            <person name="Bristow J."/>
            <person name="Eisen J.A."/>
            <person name="Markowitz V."/>
            <person name="Hugenholtz P."/>
            <person name="Kyrpides N.C."/>
            <person name="Klenk H.P."/>
            <person name="Lapidus A."/>
        </authorList>
    </citation>
    <scope>NUCLEOTIDE SEQUENCE [LARGE SCALE GENOMIC DNA]</scope>
    <source>
        <strain evidence="12">ATCC 23552 / DSM 43043 / JCM 3097 / NBRC 12989 / 7 KIP</strain>
    </source>
</reference>